<feature type="compositionally biased region" description="Low complexity" evidence="1">
    <location>
        <begin position="225"/>
        <end position="236"/>
    </location>
</feature>
<dbReference type="EMBL" id="BAAANF010000016">
    <property type="protein sequence ID" value="GAA1695813.1"/>
    <property type="molecule type" value="Genomic_DNA"/>
</dbReference>
<dbReference type="Proteomes" id="UP001500280">
    <property type="component" value="Unassembled WGS sequence"/>
</dbReference>
<dbReference type="RefSeq" id="WP_344155794.1">
    <property type="nucleotide sequence ID" value="NZ_BAAANF010000016.1"/>
</dbReference>
<evidence type="ECO:0000313" key="3">
    <source>
        <dbReference type="Proteomes" id="UP001500280"/>
    </source>
</evidence>
<proteinExistence type="predicted"/>
<evidence type="ECO:0000256" key="1">
    <source>
        <dbReference type="SAM" id="MobiDB-lite"/>
    </source>
</evidence>
<feature type="region of interest" description="Disordered" evidence="1">
    <location>
        <begin position="225"/>
        <end position="275"/>
    </location>
</feature>
<reference evidence="2 3" key="1">
    <citation type="journal article" date="2019" name="Int. J. Syst. Evol. Microbiol.">
        <title>The Global Catalogue of Microorganisms (GCM) 10K type strain sequencing project: providing services to taxonomists for standard genome sequencing and annotation.</title>
        <authorList>
            <consortium name="The Broad Institute Genomics Platform"/>
            <consortium name="The Broad Institute Genome Sequencing Center for Infectious Disease"/>
            <person name="Wu L."/>
            <person name="Ma J."/>
        </authorList>
    </citation>
    <scope>NUCLEOTIDE SEQUENCE [LARGE SCALE GENOMIC DNA]</scope>
    <source>
        <strain evidence="2 3">JCM 14307</strain>
    </source>
</reference>
<organism evidence="2 3">
    <name type="scientific">Kribbella yunnanensis</name>
    <dbReference type="NCBI Taxonomy" id="190194"/>
    <lineage>
        <taxon>Bacteria</taxon>
        <taxon>Bacillati</taxon>
        <taxon>Actinomycetota</taxon>
        <taxon>Actinomycetes</taxon>
        <taxon>Propionibacteriales</taxon>
        <taxon>Kribbellaceae</taxon>
        <taxon>Kribbella</taxon>
    </lineage>
</organism>
<protein>
    <recommendedName>
        <fullName evidence="4">Guanylate cyclase domain-containing protein</fullName>
    </recommendedName>
</protein>
<gene>
    <name evidence="2" type="ORF">GCM10009745_47150</name>
</gene>
<comment type="caution">
    <text evidence="2">The sequence shown here is derived from an EMBL/GenBank/DDBJ whole genome shotgun (WGS) entry which is preliminary data.</text>
</comment>
<feature type="compositionally biased region" description="Polar residues" evidence="1">
    <location>
        <begin position="251"/>
        <end position="269"/>
    </location>
</feature>
<keyword evidence="3" id="KW-1185">Reference proteome</keyword>
<evidence type="ECO:0008006" key="4">
    <source>
        <dbReference type="Google" id="ProtNLM"/>
    </source>
</evidence>
<evidence type="ECO:0000313" key="2">
    <source>
        <dbReference type="EMBL" id="GAA1695813.1"/>
    </source>
</evidence>
<sequence>MSTPMDSRYTGVSELPPYRALLVVDMKDYSGNAGRDQTELTKLIPEIMQSAFERAGLAWIWARKSAHNGTGDGYAIVLPPELLPHLLNPYLTALQEELEHRNRYRPHFWNGPIRFRVSVNVGPIADSGENQLGDGSGAERVVLHRLLDSDPVRHLLNGSDPEVTQVAAIISRRVYEDAVLARFADDPASLYVEAGAEVKTYQGQAYLRVPKPSGYLLGAGFLKPARGPETPAGTTTPPAPSQPAGGFGVQINGSSGPIYTGSGTQNNTLYHGRER</sequence>
<accession>A0ABN2HYS7</accession>
<name>A0ABN2HYS7_9ACTN</name>